<evidence type="ECO:0008006" key="9">
    <source>
        <dbReference type="Google" id="ProtNLM"/>
    </source>
</evidence>
<feature type="transmembrane region" description="Helical" evidence="6">
    <location>
        <begin position="89"/>
        <end position="107"/>
    </location>
</feature>
<evidence type="ECO:0000256" key="4">
    <source>
        <dbReference type="ARBA" id="ARBA00022989"/>
    </source>
</evidence>
<sequence length="342" mass="38832">MGSFMGHILPGVLFIFYGMWLAFKNSYRHFVKKRSSNRRCLRLCTVNNAESIMLIVLPCVGIFLEQLTNHGPKFHLTNSSSEYFSGNNWSHSTMYLFFAFVGVADLLQFKVPQFVPRGIRDLMLCLALLIEGYLFYFHTHGRPELDVRIHVLLLLAIWGGAMTSGILGVLEAIMKDTDDEKSNNNSHKKSNEGFIELKNQEQESETALLGETKSNEYTPILTEDGTNNLSQEKLSPEFLALTVSLQKILKQIVAPDRCEKSHLQIILRQAIATSIFLQGTWFCQVAAILYPPGKEAWEVNHTNVHFATIFFAWHLAAAIFLNSAVHLTMYALTCRKRKIRAI</sequence>
<dbReference type="Pfam" id="PF04819">
    <property type="entry name" value="DUF716"/>
    <property type="match status" value="1"/>
</dbReference>
<name>A0ABP0H2H3_CLALP</name>
<keyword evidence="5 6" id="KW-0472">Membrane</keyword>
<evidence type="ECO:0000256" key="3">
    <source>
        <dbReference type="ARBA" id="ARBA00022692"/>
    </source>
</evidence>
<accession>A0ABP0H2H3</accession>
<evidence type="ECO:0000256" key="2">
    <source>
        <dbReference type="ARBA" id="ARBA00006948"/>
    </source>
</evidence>
<comment type="subcellular location">
    <subcellularLocation>
        <location evidence="1">Membrane</location>
        <topology evidence="1">Multi-pass membrane protein</topology>
    </subcellularLocation>
</comment>
<dbReference type="InterPro" id="IPR006904">
    <property type="entry name" value="DUF716"/>
</dbReference>
<reference evidence="7 8" key="1">
    <citation type="submission" date="2024-02" db="EMBL/GenBank/DDBJ databases">
        <authorList>
            <person name="Daric V."/>
            <person name="Darras S."/>
        </authorList>
    </citation>
    <scope>NUCLEOTIDE SEQUENCE [LARGE SCALE GENOMIC DNA]</scope>
</reference>
<feature type="transmembrane region" description="Helical" evidence="6">
    <location>
        <begin position="119"/>
        <end position="137"/>
    </location>
</feature>
<dbReference type="InterPro" id="IPR042127">
    <property type="entry name" value="TMEM45"/>
</dbReference>
<gene>
    <name evidence="7" type="ORF">CVLEPA_LOCUS31650</name>
</gene>
<evidence type="ECO:0000313" key="8">
    <source>
        <dbReference type="Proteomes" id="UP001642483"/>
    </source>
</evidence>
<evidence type="ECO:0000313" key="7">
    <source>
        <dbReference type="EMBL" id="CAK8698184.1"/>
    </source>
</evidence>
<keyword evidence="4 6" id="KW-1133">Transmembrane helix</keyword>
<evidence type="ECO:0000256" key="1">
    <source>
        <dbReference type="ARBA" id="ARBA00004141"/>
    </source>
</evidence>
<feature type="transmembrane region" description="Helical" evidence="6">
    <location>
        <begin position="270"/>
        <end position="290"/>
    </location>
</feature>
<feature type="transmembrane region" description="Helical" evidence="6">
    <location>
        <begin position="44"/>
        <end position="64"/>
    </location>
</feature>
<proteinExistence type="inferred from homology"/>
<feature type="transmembrane region" description="Helical" evidence="6">
    <location>
        <begin position="310"/>
        <end position="332"/>
    </location>
</feature>
<comment type="similarity">
    <text evidence="2">Belongs to the TMEM45 family.</text>
</comment>
<protein>
    <recommendedName>
        <fullName evidence="9">Transmembrane protein 45B</fullName>
    </recommendedName>
</protein>
<evidence type="ECO:0000256" key="5">
    <source>
        <dbReference type="ARBA" id="ARBA00023136"/>
    </source>
</evidence>
<dbReference type="Proteomes" id="UP001642483">
    <property type="component" value="Unassembled WGS sequence"/>
</dbReference>
<dbReference type="EMBL" id="CAWYQH010000174">
    <property type="protein sequence ID" value="CAK8698184.1"/>
    <property type="molecule type" value="Genomic_DNA"/>
</dbReference>
<organism evidence="7 8">
    <name type="scientific">Clavelina lepadiformis</name>
    <name type="common">Light-bulb sea squirt</name>
    <name type="synonym">Ascidia lepadiformis</name>
    <dbReference type="NCBI Taxonomy" id="159417"/>
    <lineage>
        <taxon>Eukaryota</taxon>
        <taxon>Metazoa</taxon>
        <taxon>Chordata</taxon>
        <taxon>Tunicata</taxon>
        <taxon>Ascidiacea</taxon>
        <taxon>Aplousobranchia</taxon>
        <taxon>Clavelinidae</taxon>
        <taxon>Clavelina</taxon>
    </lineage>
</organism>
<feature type="transmembrane region" description="Helical" evidence="6">
    <location>
        <begin position="149"/>
        <end position="173"/>
    </location>
</feature>
<dbReference type="PANTHER" id="PTHR16007">
    <property type="entry name" value="EPIDIDYMAL MEMBRANE PROTEIN E9-RELATED"/>
    <property type="match status" value="1"/>
</dbReference>
<dbReference type="PANTHER" id="PTHR16007:SF15">
    <property type="entry name" value="TRANSMEMBRANE PROTEIN 45B"/>
    <property type="match status" value="1"/>
</dbReference>
<evidence type="ECO:0000256" key="6">
    <source>
        <dbReference type="SAM" id="Phobius"/>
    </source>
</evidence>
<keyword evidence="8" id="KW-1185">Reference proteome</keyword>
<comment type="caution">
    <text evidence="7">The sequence shown here is derived from an EMBL/GenBank/DDBJ whole genome shotgun (WGS) entry which is preliminary data.</text>
</comment>
<keyword evidence="3 6" id="KW-0812">Transmembrane</keyword>
<feature type="transmembrane region" description="Helical" evidence="6">
    <location>
        <begin position="6"/>
        <end position="23"/>
    </location>
</feature>